<accession>A0A0B7A6Z2</accession>
<dbReference type="EMBL" id="HACG01029644">
    <property type="protein sequence ID" value="CEK76509.1"/>
    <property type="molecule type" value="Transcribed_RNA"/>
</dbReference>
<gene>
    <name evidence="1" type="primary">ORF100257</name>
    <name evidence="2" type="synonym">ORF100259</name>
</gene>
<dbReference type="AlphaFoldDB" id="A0A0B7A6Z2"/>
<organism evidence="1">
    <name type="scientific">Arion vulgaris</name>
    <dbReference type="NCBI Taxonomy" id="1028688"/>
    <lineage>
        <taxon>Eukaryota</taxon>
        <taxon>Metazoa</taxon>
        <taxon>Spiralia</taxon>
        <taxon>Lophotrochozoa</taxon>
        <taxon>Mollusca</taxon>
        <taxon>Gastropoda</taxon>
        <taxon>Heterobranchia</taxon>
        <taxon>Euthyneura</taxon>
        <taxon>Panpulmonata</taxon>
        <taxon>Eupulmonata</taxon>
        <taxon>Stylommatophora</taxon>
        <taxon>Helicina</taxon>
        <taxon>Arionoidea</taxon>
        <taxon>Arionidae</taxon>
        <taxon>Arion</taxon>
    </lineage>
</organism>
<protein>
    <submittedName>
        <fullName evidence="1">Uncharacterized protein</fullName>
    </submittedName>
</protein>
<reference evidence="1" key="1">
    <citation type="submission" date="2014-12" db="EMBL/GenBank/DDBJ databases">
        <title>Insight into the proteome of Arion vulgaris.</title>
        <authorList>
            <person name="Aradska J."/>
            <person name="Bulat T."/>
            <person name="Smidak R."/>
            <person name="Sarate P."/>
            <person name="Gangsoo J."/>
            <person name="Sialana F."/>
            <person name="Bilban M."/>
            <person name="Lubec G."/>
        </authorList>
    </citation>
    <scope>NUCLEOTIDE SEQUENCE</scope>
    <source>
        <tissue evidence="1">Skin</tissue>
    </source>
</reference>
<dbReference type="EMBL" id="HACG01029643">
    <property type="protein sequence ID" value="CEK76508.1"/>
    <property type="molecule type" value="Transcribed_RNA"/>
</dbReference>
<name>A0A0B7A6Z2_9EUPU</name>
<proteinExistence type="predicted"/>
<evidence type="ECO:0000313" key="1">
    <source>
        <dbReference type="EMBL" id="CEK76508.1"/>
    </source>
</evidence>
<sequence>MLQTCTLTSSDRRKLVATDMKYLGRLLRLASRDRFRNKDFRKKSGFNFRTG</sequence>
<evidence type="ECO:0000313" key="2">
    <source>
        <dbReference type="EMBL" id="CEK76509.1"/>
    </source>
</evidence>